<dbReference type="InParanoid" id="T0Q5P9"/>
<comment type="subcellular location">
    <subcellularLocation>
        <location evidence="1">Preautophagosomal structure membrane</location>
        <topology evidence="1">Peripheral membrane protein</topology>
    </subcellularLocation>
</comment>
<protein>
    <recommendedName>
        <fullName evidence="5">Autophagy-related protein 17</fullName>
    </recommendedName>
</protein>
<dbReference type="STRING" id="1156394.T0Q5P9"/>
<proteinExistence type="predicted"/>
<dbReference type="GO" id="GO:0000045">
    <property type="term" value="P:autophagosome assembly"/>
    <property type="evidence" value="ECO:0007669"/>
    <property type="project" value="TreeGrafter"/>
</dbReference>
<evidence type="ECO:0008006" key="5">
    <source>
        <dbReference type="Google" id="ProtNLM"/>
    </source>
</evidence>
<dbReference type="PANTHER" id="PTHR28005">
    <property type="entry name" value="AUTOPHAGY-RELATED PROTEIN 17"/>
    <property type="match status" value="1"/>
</dbReference>
<accession>T0Q5P9</accession>
<dbReference type="EMBL" id="JH767160">
    <property type="protein sequence ID" value="EQC33199.1"/>
    <property type="molecule type" value="Genomic_DNA"/>
</dbReference>
<sequence length="361" mass="39484">MISVAQCDVGIKRDGLALAELHEQALGLQGLLHEICTTMTMRIQAVASSVEASEAAVEAQRAATTDFLATHEPVTLRINSIFDALQGQAVDPNMVGGEEGKTLFDFVDGDTVLQLQKDAAAHGAMLHALVAKHAMALDTIRSMLHFYYTIDFEILGDATSSFEAIAIPGGDVWATLASHVGDLVARTAENIPQHRSLLDGNTSQVSSSSLALVKASQDAVDRLSTLYDTALDHFVDMEQCDRKIVESFADMHDVNVEYDRVYSATRALYEELVTLEGFYAQFQASFASLAIELGRRKAFAQQHLHAAREMQARLRAAEEAEQKARQAYATLHLRFLPASLAPLVEEAPLTMRLELVRPTVE</sequence>
<feature type="coiled-coil region" evidence="2">
    <location>
        <begin position="300"/>
        <end position="327"/>
    </location>
</feature>
<dbReference type="GO" id="GO:0030295">
    <property type="term" value="F:protein kinase activator activity"/>
    <property type="evidence" value="ECO:0007669"/>
    <property type="project" value="TreeGrafter"/>
</dbReference>
<evidence type="ECO:0000313" key="4">
    <source>
        <dbReference type="Proteomes" id="UP000030762"/>
    </source>
</evidence>
<reference evidence="3 4" key="1">
    <citation type="submission" date="2012-04" db="EMBL/GenBank/DDBJ databases">
        <title>The Genome Sequence of Saprolegnia declina VS20.</title>
        <authorList>
            <consortium name="The Broad Institute Genome Sequencing Platform"/>
            <person name="Russ C."/>
            <person name="Nusbaum C."/>
            <person name="Tyler B."/>
            <person name="van West P."/>
            <person name="Dieguez-Uribeondo J."/>
            <person name="de Bruijn I."/>
            <person name="Tripathy S."/>
            <person name="Jiang R."/>
            <person name="Young S.K."/>
            <person name="Zeng Q."/>
            <person name="Gargeya S."/>
            <person name="Fitzgerald M."/>
            <person name="Haas B."/>
            <person name="Abouelleil A."/>
            <person name="Alvarado L."/>
            <person name="Arachchi H.M."/>
            <person name="Berlin A."/>
            <person name="Chapman S.B."/>
            <person name="Goldberg J."/>
            <person name="Griggs A."/>
            <person name="Gujja S."/>
            <person name="Hansen M."/>
            <person name="Howarth C."/>
            <person name="Imamovic A."/>
            <person name="Larimer J."/>
            <person name="McCowen C."/>
            <person name="Montmayeur A."/>
            <person name="Murphy C."/>
            <person name="Neiman D."/>
            <person name="Pearson M."/>
            <person name="Priest M."/>
            <person name="Roberts A."/>
            <person name="Saif S."/>
            <person name="Shea T."/>
            <person name="Sisk P."/>
            <person name="Sykes S."/>
            <person name="Wortman J."/>
            <person name="Nusbaum C."/>
            <person name="Birren B."/>
        </authorList>
    </citation>
    <scope>NUCLEOTIDE SEQUENCE [LARGE SCALE GENOMIC DNA]</scope>
    <source>
        <strain evidence="3 4">VS20</strain>
    </source>
</reference>
<dbReference type="InterPro" id="IPR007240">
    <property type="entry name" value="Atg17"/>
</dbReference>
<evidence type="ECO:0000256" key="1">
    <source>
        <dbReference type="ARBA" id="ARBA00004623"/>
    </source>
</evidence>
<dbReference type="GO" id="GO:0000422">
    <property type="term" value="P:autophagy of mitochondrion"/>
    <property type="evidence" value="ECO:0007669"/>
    <property type="project" value="TreeGrafter"/>
</dbReference>
<name>T0Q5P9_SAPDV</name>
<dbReference type="OrthoDB" id="1937984at2759"/>
<dbReference type="GeneID" id="19949910"/>
<dbReference type="VEuPathDB" id="FungiDB:SDRG_09183"/>
<dbReference type="AlphaFoldDB" id="T0Q5P9"/>
<keyword evidence="4" id="KW-1185">Reference proteome</keyword>
<organism evidence="3 4">
    <name type="scientific">Saprolegnia diclina (strain VS20)</name>
    <dbReference type="NCBI Taxonomy" id="1156394"/>
    <lineage>
        <taxon>Eukaryota</taxon>
        <taxon>Sar</taxon>
        <taxon>Stramenopiles</taxon>
        <taxon>Oomycota</taxon>
        <taxon>Saprolegniomycetes</taxon>
        <taxon>Saprolegniales</taxon>
        <taxon>Saprolegniaceae</taxon>
        <taxon>Saprolegnia</taxon>
    </lineage>
</organism>
<dbReference type="GO" id="GO:0034045">
    <property type="term" value="C:phagophore assembly site membrane"/>
    <property type="evidence" value="ECO:0007669"/>
    <property type="project" value="UniProtKB-SubCell"/>
</dbReference>
<dbReference type="OMA" id="DMEQCDR"/>
<keyword evidence="2" id="KW-0175">Coiled coil</keyword>
<dbReference type="RefSeq" id="XP_008613322.1">
    <property type="nucleotide sequence ID" value="XM_008615100.1"/>
</dbReference>
<dbReference type="GO" id="GO:0060090">
    <property type="term" value="F:molecular adaptor activity"/>
    <property type="evidence" value="ECO:0007669"/>
    <property type="project" value="TreeGrafter"/>
</dbReference>
<dbReference type="Proteomes" id="UP000030762">
    <property type="component" value="Unassembled WGS sequence"/>
</dbReference>
<evidence type="ECO:0000313" key="3">
    <source>
        <dbReference type="EMBL" id="EQC33199.1"/>
    </source>
</evidence>
<dbReference type="GO" id="GO:1990316">
    <property type="term" value="C:Atg1/ULK1 kinase complex"/>
    <property type="evidence" value="ECO:0007669"/>
    <property type="project" value="TreeGrafter"/>
</dbReference>
<dbReference type="GO" id="GO:0034727">
    <property type="term" value="P:piecemeal microautophagy of the nucleus"/>
    <property type="evidence" value="ECO:0007669"/>
    <property type="project" value="TreeGrafter"/>
</dbReference>
<gene>
    <name evidence="3" type="ORF">SDRG_09183</name>
</gene>
<dbReference type="PANTHER" id="PTHR28005:SF1">
    <property type="entry name" value="AUTOPHAGY-RELATED PROTEIN 17"/>
    <property type="match status" value="1"/>
</dbReference>
<evidence type="ECO:0000256" key="2">
    <source>
        <dbReference type="SAM" id="Coils"/>
    </source>
</evidence>